<dbReference type="PANTHER" id="PTHR10632:SF2">
    <property type="entry name" value="SULFIDE:QUINONE OXIDOREDUCTASE, MITOCHONDRIAL"/>
    <property type="match status" value="1"/>
</dbReference>
<dbReference type="GO" id="GO:0070221">
    <property type="term" value="P:sulfide oxidation, using sulfide:quinone oxidoreductase"/>
    <property type="evidence" value="ECO:0007669"/>
    <property type="project" value="TreeGrafter"/>
</dbReference>
<dbReference type="InterPro" id="IPR023753">
    <property type="entry name" value="FAD/NAD-binding_dom"/>
</dbReference>
<dbReference type="WBParaSite" id="maker-uti_cns_0045711-snap-gene-2.5-mRNA-1">
    <property type="protein sequence ID" value="maker-uti_cns_0045711-snap-gene-2.5-mRNA-1"/>
    <property type="gene ID" value="maker-uti_cns_0045711-snap-gene-2.5"/>
</dbReference>
<dbReference type="PANTHER" id="PTHR10632">
    <property type="entry name" value="SULFIDE:QUINONE OXIDOREDUCTASE"/>
    <property type="match status" value="1"/>
</dbReference>
<evidence type="ECO:0000256" key="6">
    <source>
        <dbReference type="ARBA" id="ARBA00022946"/>
    </source>
</evidence>
<keyword evidence="3" id="KW-0285">Flavoprotein</keyword>
<protein>
    <recommendedName>
        <fullName evidence="15">Sulfide:quinone oxidoreductase, mitochondrial</fullName>
        <ecNumber evidence="14">1.8.5.8</ecNumber>
    </recommendedName>
    <alternativeName>
        <fullName evidence="16">Sulfide quinone oxidoreductase</fullName>
    </alternativeName>
</protein>
<dbReference type="GO" id="GO:0071949">
    <property type="term" value="F:FAD binding"/>
    <property type="evidence" value="ECO:0007669"/>
    <property type="project" value="TreeGrafter"/>
</dbReference>
<dbReference type="GO" id="GO:0106436">
    <property type="term" value="F:glutathione-dependent sulfide quinone oxidoreductase activity"/>
    <property type="evidence" value="ECO:0007669"/>
    <property type="project" value="UniProtKB-EC"/>
</dbReference>
<evidence type="ECO:0000313" key="17">
    <source>
        <dbReference type="Proteomes" id="UP000095280"/>
    </source>
</evidence>
<dbReference type="OrthoDB" id="5376590at2759"/>
<dbReference type="Proteomes" id="UP000095280">
    <property type="component" value="Unplaced"/>
</dbReference>
<dbReference type="Pfam" id="PF07992">
    <property type="entry name" value="Pyr_redox_2"/>
    <property type="match status" value="1"/>
</dbReference>
<evidence type="ECO:0000256" key="13">
    <source>
        <dbReference type="ARBA" id="ARBA00060891"/>
    </source>
</evidence>
<dbReference type="InterPro" id="IPR015904">
    <property type="entry name" value="Sulphide_quinone_reductase"/>
</dbReference>
<comment type="catalytic activity">
    <reaction evidence="9">
        <text>ubiquinone-10 + hydrogen sulfide + sulfite + 2 H(+) = ubiquinol-10 + thiosulfate</text>
        <dbReference type="Rhea" id="RHEA:38359"/>
        <dbReference type="ChEBI" id="CHEBI:15378"/>
        <dbReference type="ChEBI" id="CHEBI:17359"/>
        <dbReference type="ChEBI" id="CHEBI:29919"/>
        <dbReference type="ChEBI" id="CHEBI:33542"/>
        <dbReference type="ChEBI" id="CHEBI:46245"/>
        <dbReference type="ChEBI" id="CHEBI:64183"/>
    </reaction>
    <physiologicalReaction direction="left-to-right" evidence="9">
        <dbReference type="Rhea" id="RHEA:38360"/>
    </physiologicalReaction>
</comment>
<dbReference type="STRING" id="282301.A0A1I8J3J8"/>
<keyword evidence="4" id="KW-0874">Quinone</keyword>
<dbReference type="GO" id="GO:0048038">
    <property type="term" value="F:quinone binding"/>
    <property type="evidence" value="ECO:0007669"/>
    <property type="project" value="UniProtKB-KW"/>
</dbReference>
<keyword evidence="17" id="KW-1185">Reference proteome</keyword>
<evidence type="ECO:0000256" key="4">
    <source>
        <dbReference type="ARBA" id="ARBA00022719"/>
    </source>
</evidence>
<evidence type="ECO:0000256" key="10">
    <source>
        <dbReference type="ARBA" id="ARBA00052810"/>
    </source>
</evidence>
<accession>A0A1I8J3J8</accession>
<keyword evidence="5" id="KW-0274">FAD</keyword>
<dbReference type="InterPro" id="IPR036188">
    <property type="entry name" value="FAD/NAD-bd_sf"/>
</dbReference>
<reference evidence="18" key="1">
    <citation type="submission" date="2016-11" db="UniProtKB">
        <authorList>
            <consortium name="WormBaseParasite"/>
        </authorList>
    </citation>
    <scope>IDENTIFICATION</scope>
</reference>
<dbReference type="SUPFAM" id="SSF51905">
    <property type="entry name" value="FAD/NAD(P)-binding domain"/>
    <property type="match status" value="2"/>
</dbReference>
<comment type="cofactor">
    <cofactor evidence="1">
        <name>FAD</name>
        <dbReference type="ChEBI" id="CHEBI:57692"/>
    </cofactor>
</comment>
<evidence type="ECO:0000256" key="1">
    <source>
        <dbReference type="ARBA" id="ARBA00001974"/>
    </source>
</evidence>
<organism evidence="17 18">
    <name type="scientific">Macrostomum lignano</name>
    <dbReference type="NCBI Taxonomy" id="282301"/>
    <lineage>
        <taxon>Eukaryota</taxon>
        <taxon>Metazoa</taxon>
        <taxon>Spiralia</taxon>
        <taxon>Lophotrochozoa</taxon>
        <taxon>Platyhelminthes</taxon>
        <taxon>Rhabditophora</taxon>
        <taxon>Macrostomorpha</taxon>
        <taxon>Macrostomida</taxon>
        <taxon>Macrostomidae</taxon>
        <taxon>Macrostomum</taxon>
    </lineage>
</organism>
<evidence type="ECO:0000256" key="8">
    <source>
        <dbReference type="ARBA" id="ARBA00023128"/>
    </source>
</evidence>
<comment type="function">
    <text evidence="12">Catalyzes the oxidation of hydrogen sulfide with the help of a quinone, such as ubiquinone-10, giving rise to thiosulfate and ultimately to sulfane (molecular sulfur) atoms. Requires an additional electron acceptor; can use sulfite, sulfide or cyanide (in vitro). It is believed the in vivo electron acceptor is glutathione.</text>
</comment>
<evidence type="ECO:0000256" key="11">
    <source>
        <dbReference type="ARBA" id="ARBA00052986"/>
    </source>
</evidence>
<evidence type="ECO:0000256" key="5">
    <source>
        <dbReference type="ARBA" id="ARBA00022827"/>
    </source>
</evidence>
<keyword evidence="7" id="KW-0560">Oxidoreductase</keyword>
<evidence type="ECO:0000256" key="15">
    <source>
        <dbReference type="ARBA" id="ARBA00070160"/>
    </source>
</evidence>
<evidence type="ECO:0000256" key="14">
    <source>
        <dbReference type="ARBA" id="ARBA00066447"/>
    </source>
</evidence>
<dbReference type="GO" id="GO:0005739">
    <property type="term" value="C:mitochondrion"/>
    <property type="evidence" value="ECO:0007669"/>
    <property type="project" value="UniProtKB-SubCell"/>
</dbReference>
<evidence type="ECO:0000256" key="16">
    <source>
        <dbReference type="ARBA" id="ARBA00082958"/>
    </source>
</evidence>
<evidence type="ECO:0000256" key="7">
    <source>
        <dbReference type="ARBA" id="ARBA00023002"/>
    </source>
</evidence>
<evidence type="ECO:0000256" key="2">
    <source>
        <dbReference type="ARBA" id="ARBA00004173"/>
    </source>
</evidence>
<sequence>MQSLQLARRLYSSGSQSAAAKHFKVVVAGGGCGGCSVANRMANKLGQGQVCVVEPNDTHYYQPMWTLVGGGIKQFAQSGTRMVDLLPSKAEWLRTSVSRIDPESQAVTLANGDKVTYDYLVVALGVQLLYGRIEGALDALRNDPTVCSNYHPEFVLKTRPAFDLVQGGNAIFTFPNGPIKCPGAPQKIMYLLDDHLRERGIRDRVSVKYNTSLPVIFGVKKYAAALNKVCERKGIEVNYRHNLVNVDWKNKRATFEHLDSNEKREFDYSFLHIAPQVGPLDIMAGSPLSLDGSGWVSVKKTSLQHEKYPNVFALGDCSNVPTSKTAAAVASQASIVATNLSEVMAGRPAEKQIYDGYTSCPLVTSYKTVIMAEFDYNAQPLETFPLDQGKERRSMYLMKTQLLPQVYWHGLVKGRWTGPAPLRKMFDLFRRTSKSA</sequence>
<dbReference type="EC" id="1.8.5.8" evidence="14"/>
<evidence type="ECO:0000313" key="18">
    <source>
        <dbReference type="WBParaSite" id="maker-uti_cns_0045711-snap-gene-2.5-mRNA-1"/>
    </source>
</evidence>
<dbReference type="GO" id="GO:0070224">
    <property type="term" value="F:sulfide:quinone oxidoreductase activity"/>
    <property type="evidence" value="ECO:0007669"/>
    <property type="project" value="TreeGrafter"/>
</dbReference>
<comment type="catalytic activity">
    <reaction evidence="10">
        <text>ubiquinone-10 + hydrogen sulfide + glutathione + H(+) = S-sulfanylglutathione + ubiquinol-10</text>
        <dbReference type="Rhea" id="RHEA:62608"/>
        <dbReference type="ChEBI" id="CHEBI:15378"/>
        <dbReference type="ChEBI" id="CHEBI:29919"/>
        <dbReference type="ChEBI" id="CHEBI:46245"/>
        <dbReference type="ChEBI" id="CHEBI:57925"/>
        <dbReference type="ChEBI" id="CHEBI:58905"/>
        <dbReference type="ChEBI" id="CHEBI:64183"/>
    </reaction>
    <physiologicalReaction direction="left-to-right" evidence="10">
        <dbReference type="Rhea" id="RHEA:62609"/>
    </physiologicalReaction>
</comment>
<proteinExistence type="inferred from homology"/>
<dbReference type="FunFam" id="3.50.50.60:FF:000034">
    <property type="entry name" value="sulfide:quinone oxidoreductase, mitochondrial"/>
    <property type="match status" value="1"/>
</dbReference>
<comment type="similarity">
    <text evidence="13">Belongs to the SQRD family.</text>
</comment>
<dbReference type="AlphaFoldDB" id="A0A1I8J3J8"/>
<keyword evidence="6" id="KW-0809">Transit peptide</keyword>
<evidence type="ECO:0000256" key="3">
    <source>
        <dbReference type="ARBA" id="ARBA00022630"/>
    </source>
</evidence>
<name>A0A1I8J3J8_9PLAT</name>
<evidence type="ECO:0000256" key="9">
    <source>
        <dbReference type="ARBA" id="ARBA00051038"/>
    </source>
</evidence>
<comment type="catalytic activity">
    <reaction evidence="11">
        <text>a quinone + hydrogen sulfide + glutathione + H(+) = S-sulfanylglutathione + a quinol</text>
        <dbReference type="Rhea" id="RHEA:55156"/>
        <dbReference type="ChEBI" id="CHEBI:15378"/>
        <dbReference type="ChEBI" id="CHEBI:24646"/>
        <dbReference type="ChEBI" id="CHEBI:29919"/>
        <dbReference type="ChEBI" id="CHEBI:57925"/>
        <dbReference type="ChEBI" id="CHEBI:58905"/>
        <dbReference type="ChEBI" id="CHEBI:132124"/>
        <dbReference type="EC" id="1.8.5.8"/>
    </reaction>
    <physiologicalReaction direction="left-to-right" evidence="11">
        <dbReference type="Rhea" id="RHEA:55157"/>
    </physiologicalReaction>
</comment>
<dbReference type="Gene3D" id="3.50.50.60">
    <property type="entry name" value="FAD/NAD(P)-binding domain"/>
    <property type="match status" value="2"/>
</dbReference>
<comment type="subcellular location">
    <subcellularLocation>
        <location evidence="2">Mitochondrion</location>
    </subcellularLocation>
</comment>
<keyword evidence="8" id="KW-0496">Mitochondrion</keyword>
<evidence type="ECO:0000256" key="12">
    <source>
        <dbReference type="ARBA" id="ARBA00059167"/>
    </source>
</evidence>